<dbReference type="EMBL" id="CM037157">
    <property type="protein sequence ID" value="KAH7850126.1"/>
    <property type="molecule type" value="Genomic_DNA"/>
</dbReference>
<comment type="caution">
    <text evidence="1">The sequence shown here is derived from an EMBL/GenBank/DDBJ whole genome shotgun (WGS) entry which is preliminary data.</text>
</comment>
<organism evidence="1 2">
    <name type="scientific">Vaccinium darrowii</name>
    <dbReference type="NCBI Taxonomy" id="229202"/>
    <lineage>
        <taxon>Eukaryota</taxon>
        <taxon>Viridiplantae</taxon>
        <taxon>Streptophyta</taxon>
        <taxon>Embryophyta</taxon>
        <taxon>Tracheophyta</taxon>
        <taxon>Spermatophyta</taxon>
        <taxon>Magnoliopsida</taxon>
        <taxon>eudicotyledons</taxon>
        <taxon>Gunneridae</taxon>
        <taxon>Pentapetalae</taxon>
        <taxon>asterids</taxon>
        <taxon>Ericales</taxon>
        <taxon>Ericaceae</taxon>
        <taxon>Vaccinioideae</taxon>
        <taxon>Vaccinieae</taxon>
        <taxon>Vaccinium</taxon>
    </lineage>
</organism>
<accession>A0ACB7Y9M0</accession>
<reference evidence="1 2" key="1">
    <citation type="journal article" date="2021" name="Hortic Res">
        <title>High-quality reference genome and annotation aids understanding of berry development for evergreen blueberry (Vaccinium darrowii).</title>
        <authorList>
            <person name="Yu J."/>
            <person name="Hulse-Kemp A.M."/>
            <person name="Babiker E."/>
            <person name="Staton M."/>
        </authorList>
    </citation>
    <scope>NUCLEOTIDE SEQUENCE [LARGE SCALE GENOMIC DNA]</scope>
    <source>
        <strain evidence="2">cv. NJ 8807/NJ 8810</strain>
        <tissue evidence="1">Young leaf</tissue>
    </source>
</reference>
<keyword evidence="2" id="KW-1185">Reference proteome</keyword>
<sequence>MYKERVRGLKQNFMMYPQVFEYIDKTWLVPHKEKFVCAWTDFVMHLGNYTSNRAEGAHFKLKKYLLSSQCNFENAWENTHSLVEATITEVKGSFKRTLSTWKHPFMVRLFDNISGVVSQSALQYLEIELKKIDTVMESTSPCLCPIRHTHGLPCAHEIVPFKKKEEPLPLSLFHQHWKKLSLEKPRKDPTIAETMKANLEIFMEKFCTYDEDHQRHVMRKMVEVIHPDSTFLIEPQQKENVRG</sequence>
<gene>
    <name evidence="1" type="ORF">Vadar_028301</name>
</gene>
<evidence type="ECO:0000313" key="2">
    <source>
        <dbReference type="Proteomes" id="UP000828048"/>
    </source>
</evidence>
<dbReference type="Proteomes" id="UP000828048">
    <property type="component" value="Chromosome 7"/>
</dbReference>
<evidence type="ECO:0000313" key="1">
    <source>
        <dbReference type="EMBL" id="KAH7850126.1"/>
    </source>
</evidence>
<name>A0ACB7Y9M0_9ERIC</name>
<proteinExistence type="predicted"/>
<protein>
    <submittedName>
        <fullName evidence="1">Uncharacterized protein</fullName>
    </submittedName>
</protein>